<reference evidence="1" key="1">
    <citation type="journal article" date="2016" name="Nat. Genet.">
        <title>A high-quality carrot genome assembly provides new insights into carotenoid accumulation and asterid genome evolution.</title>
        <authorList>
            <person name="Iorizzo M."/>
            <person name="Ellison S."/>
            <person name="Senalik D."/>
            <person name="Zeng P."/>
            <person name="Satapoomin P."/>
            <person name="Huang J."/>
            <person name="Bowman M."/>
            <person name="Iovene M."/>
            <person name="Sanseverino W."/>
            <person name="Cavagnaro P."/>
            <person name="Yildiz M."/>
            <person name="Macko-Podgorni A."/>
            <person name="Moranska E."/>
            <person name="Grzebelus E."/>
            <person name="Grzebelus D."/>
            <person name="Ashrafi H."/>
            <person name="Zheng Z."/>
            <person name="Cheng S."/>
            <person name="Spooner D."/>
            <person name="Van Deynze A."/>
            <person name="Simon P."/>
        </authorList>
    </citation>
    <scope>NUCLEOTIDE SEQUENCE [LARGE SCALE GENOMIC DNA]</scope>
    <source>
        <tissue evidence="1">Leaf</tissue>
    </source>
</reference>
<keyword evidence="3" id="KW-1185">Reference proteome</keyword>
<dbReference type="Proteomes" id="UP000077755">
    <property type="component" value="Chromosome 8"/>
</dbReference>
<reference evidence="2" key="2">
    <citation type="submission" date="2022-03" db="EMBL/GenBank/DDBJ databases">
        <title>Draft title - Genomic analysis of global carrot germplasm unveils the trajectory of domestication and the origin of high carotenoid orange carrot.</title>
        <authorList>
            <person name="Iorizzo M."/>
            <person name="Ellison S."/>
            <person name="Senalik D."/>
            <person name="Macko-Podgorni A."/>
            <person name="Grzebelus D."/>
            <person name="Bostan H."/>
            <person name="Rolling W."/>
            <person name="Curaba J."/>
            <person name="Simon P."/>
        </authorList>
    </citation>
    <scope>NUCLEOTIDE SEQUENCE</scope>
    <source>
        <tissue evidence="2">Leaf</tissue>
    </source>
</reference>
<evidence type="ECO:0000313" key="3">
    <source>
        <dbReference type="Proteomes" id="UP000077755"/>
    </source>
</evidence>
<evidence type="ECO:0000313" key="2">
    <source>
        <dbReference type="EMBL" id="WOH11233.1"/>
    </source>
</evidence>
<gene>
    <name evidence="1" type="ORF">DCAR_028619</name>
    <name evidence="2" type="ORF">DCAR_0830713</name>
</gene>
<proteinExistence type="predicted"/>
<organism evidence="1">
    <name type="scientific">Daucus carota subsp. sativus</name>
    <name type="common">Carrot</name>
    <dbReference type="NCBI Taxonomy" id="79200"/>
    <lineage>
        <taxon>Eukaryota</taxon>
        <taxon>Viridiplantae</taxon>
        <taxon>Streptophyta</taxon>
        <taxon>Embryophyta</taxon>
        <taxon>Tracheophyta</taxon>
        <taxon>Spermatophyta</taxon>
        <taxon>Magnoliopsida</taxon>
        <taxon>eudicotyledons</taxon>
        <taxon>Gunneridae</taxon>
        <taxon>Pentapetalae</taxon>
        <taxon>asterids</taxon>
        <taxon>campanulids</taxon>
        <taxon>Apiales</taxon>
        <taxon>Apiaceae</taxon>
        <taxon>Apioideae</taxon>
        <taxon>Scandiceae</taxon>
        <taxon>Daucinae</taxon>
        <taxon>Daucus</taxon>
        <taxon>Daucus sect. Daucus</taxon>
    </lineage>
</organism>
<name>A0A175YK54_DAUCS</name>
<protein>
    <submittedName>
        <fullName evidence="1">Uncharacterized protein</fullName>
    </submittedName>
</protein>
<accession>A0A175YK54</accession>
<dbReference type="EMBL" id="CP093350">
    <property type="protein sequence ID" value="WOH11233.1"/>
    <property type="molecule type" value="Genomic_DNA"/>
</dbReference>
<sequence>MTGRNAPESFGAFTLRKGGIIPGKVGRGKPRPIWVESNPAVHIIRCGCMKTPEFKFAPAPNPRAFGMFGLIEVPMPQFGPNLQFPPPCPLGHLPLPKPLPKSPVGSFVPQVIMTALSFRALLPCGQCHCTSSPIKIVTIH</sequence>
<dbReference type="EMBL" id="LNRQ01000008">
    <property type="protein sequence ID" value="KZM83959.1"/>
    <property type="molecule type" value="Genomic_DNA"/>
</dbReference>
<dbReference type="AlphaFoldDB" id="A0A175YK54"/>
<dbReference type="Gramene" id="KZM83959">
    <property type="protein sequence ID" value="KZM83959"/>
    <property type="gene ID" value="DCAR_028619"/>
</dbReference>
<evidence type="ECO:0000313" key="1">
    <source>
        <dbReference type="EMBL" id="KZM83959.1"/>
    </source>
</evidence>